<protein>
    <submittedName>
        <fullName evidence="1">Uncharacterized protein</fullName>
    </submittedName>
</protein>
<organism evidence="1 2">
    <name type="scientific">Streptococcus macacae NCTC 11558</name>
    <dbReference type="NCBI Taxonomy" id="764298"/>
    <lineage>
        <taxon>Bacteria</taxon>
        <taxon>Bacillati</taxon>
        <taxon>Bacillota</taxon>
        <taxon>Bacilli</taxon>
        <taxon>Lactobacillales</taxon>
        <taxon>Streptococcaceae</taxon>
        <taxon>Streptococcus</taxon>
    </lineage>
</organism>
<dbReference type="AlphaFoldDB" id="G5JXN0"/>
<dbReference type="STRING" id="764298.STRMA_1654"/>
<dbReference type="Proteomes" id="UP000003573">
    <property type="component" value="Unassembled WGS sequence"/>
</dbReference>
<sequence length="44" mass="4782">MGIEMLIEIELGKGESSFAFPSHSKRIKEGLKPSGKLGKKTACF</sequence>
<gene>
    <name evidence="1" type="ORF">STRMA_1654</name>
</gene>
<proteinExistence type="predicted"/>
<accession>G5JXN0</accession>
<comment type="caution">
    <text evidence="1">The sequence shown here is derived from an EMBL/GenBank/DDBJ whole genome shotgun (WGS) entry which is preliminary data.</text>
</comment>
<evidence type="ECO:0000313" key="1">
    <source>
        <dbReference type="EMBL" id="EHJ53025.1"/>
    </source>
</evidence>
<evidence type="ECO:0000313" key="2">
    <source>
        <dbReference type="Proteomes" id="UP000003573"/>
    </source>
</evidence>
<keyword evidence="2" id="KW-1185">Reference proteome</keyword>
<dbReference type="EMBL" id="AEUW02000001">
    <property type="protein sequence ID" value="EHJ53025.1"/>
    <property type="molecule type" value="Genomic_DNA"/>
</dbReference>
<reference evidence="1 2" key="1">
    <citation type="journal article" date="2014" name="Int. J. Syst. Evol. Microbiol.">
        <title>Phylogenomics and the dynamic genome evolution of the genus Streptococcus.</title>
        <authorList>
            <consortium name="The Broad Institute Genome Sequencing Platform"/>
            <person name="Richards V.P."/>
            <person name="Palmer S.R."/>
            <person name="Pavinski Bitar P.D."/>
            <person name="Qin X."/>
            <person name="Weinstock G.M."/>
            <person name="Highlander S.K."/>
            <person name="Town C.D."/>
            <person name="Burne R.A."/>
            <person name="Stanhope M.J."/>
        </authorList>
    </citation>
    <scope>NUCLEOTIDE SEQUENCE [LARGE SCALE GENOMIC DNA]</scope>
    <source>
        <strain evidence="1 2">NCTC 11558</strain>
    </source>
</reference>
<name>G5JXN0_9STRE</name>